<name>A0ABV1BT35_9FIRM</name>
<evidence type="ECO:0000313" key="2">
    <source>
        <dbReference type="Proteomes" id="UP001442364"/>
    </source>
</evidence>
<gene>
    <name evidence="1" type="ORF">WMO14_03310</name>
</gene>
<proteinExistence type="predicted"/>
<organism evidence="1 2">
    <name type="scientific">[Lactobacillus] rogosae</name>
    <dbReference type="NCBI Taxonomy" id="706562"/>
    <lineage>
        <taxon>Bacteria</taxon>
        <taxon>Bacillati</taxon>
        <taxon>Bacillota</taxon>
        <taxon>Clostridia</taxon>
        <taxon>Lachnospirales</taxon>
        <taxon>Lachnospiraceae</taxon>
        <taxon>Lachnospira</taxon>
    </lineage>
</organism>
<dbReference type="Pfam" id="PF20330">
    <property type="entry name" value="DUF6625"/>
    <property type="match status" value="1"/>
</dbReference>
<sequence>MKYIVFCPYFGKLPAHFNLWLKSCSYNKSFEFVVITDDCIEDIIPVNVKYIKMTFEQFKKVIQRKFEFPIALDNPYKLCDFKPTYGYVFEEDILNYDYWGYCDVDLIFGDLEKFMPDKIYDKISYLGHLTLYRNDININHCFKQCDKGVLSYRDILGSNMHFGYDEIGEYGINSKFISKGYTIYHLEQSIADIYCYNKNMTLTYKKNNDFMHIKGKRIFSFEEGKIYSWTLSQSKEIEKQEYAYIHFQKRKMICNIKNVDKFLVLPHKFINYMDINEKIIKDSQEKGVYLLSVKIKIKAFFHLLHRIIIIIKIKHTNKIDKFDVNKQKIVKK</sequence>
<reference evidence="1 2" key="1">
    <citation type="submission" date="2024-03" db="EMBL/GenBank/DDBJ databases">
        <title>Human intestinal bacterial collection.</title>
        <authorList>
            <person name="Pauvert C."/>
            <person name="Hitch T.C.A."/>
            <person name="Clavel T."/>
        </authorList>
    </citation>
    <scope>NUCLEOTIDE SEQUENCE [LARGE SCALE GENOMIC DNA]</scope>
    <source>
        <strain evidence="1 2">CLA-AA-H255</strain>
    </source>
</reference>
<comment type="caution">
    <text evidence="1">The sequence shown here is derived from an EMBL/GenBank/DDBJ whole genome shotgun (WGS) entry which is preliminary data.</text>
</comment>
<accession>A0ABV1BT35</accession>
<protein>
    <submittedName>
        <fullName evidence="1">DUF6625 family protein</fullName>
    </submittedName>
</protein>
<evidence type="ECO:0000313" key="1">
    <source>
        <dbReference type="EMBL" id="MEQ2378915.1"/>
    </source>
</evidence>
<keyword evidence="2" id="KW-1185">Reference proteome</keyword>
<dbReference type="InterPro" id="IPR046733">
    <property type="entry name" value="DUF6625"/>
</dbReference>
<dbReference type="RefSeq" id="WP_349153276.1">
    <property type="nucleotide sequence ID" value="NZ_DAWDAH010000001.1"/>
</dbReference>
<dbReference type="EMBL" id="JBBMER010000002">
    <property type="protein sequence ID" value="MEQ2378915.1"/>
    <property type="molecule type" value="Genomic_DNA"/>
</dbReference>
<dbReference type="Proteomes" id="UP001442364">
    <property type="component" value="Unassembled WGS sequence"/>
</dbReference>